<comment type="caution">
    <text evidence="1">The sequence shown here is derived from an EMBL/GenBank/DDBJ whole genome shotgun (WGS) entry which is preliminary data.</text>
</comment>
<proteinExistence type="predicted"/>
<accession>A0ABN2GNM0</accession>
<evidence type="ECO:0000313" key="1">
    <source>
        <dbReference type="EMBL" id="GAA1673503.1"/>
    </source>
</evidence>
<keyword evidence="2" id="KW-1185">Reference proteome</keyword>
<gene>
    <name evidence="1" type="ORF">GCM10009765_23550</name>
</gene>
<name>A0ABN2GNM0_9ACTN</name>
<reference evidence="1 2" key="1">
    <citation type="journal article" date="2019" name="Int. J. Syst. Evol. Microbiol.">
        <title>The Global Catalogue of Microorganisms (GCM) 10K type strain sequencing project: providing services to taxonomists for standard genome sequencing and annotation.</title>
        <authorList>
            <consortium name="The Broad Institute Genomics Platform"/>
            <consortium name="The Broad Institute Genome Sequencing Center for Infectious Disease"/>
            <person name="Wu L."/>
            <person name="Ma J."/>
        </authorList>
    </citation>
    <scope>NUCLEOTIDE SEQUENCE [LARGE SCALE GENOMIC DNA]</scope>
    <source>
        <strain evidence="1 2">JCM 14718</strain>
    </source>
</reference>
<sequence length="196" mass="21278">MKYRIGEIRNRGALLRTVRRHQNGIFHSSHKITIAARTFKIGEVPSDSRLFGGDNKIGVAAVNTTPCASPVPKQAAKARHHQIATDSTPGRAWQVKASGATPIRRMSNRTRTNIVIVSSKTPTNMINTKSTTAIPGVNNARAPMFCSTEPRTAGVTELDIAKVSALQNRIACEHSGKLRFANKNAATRRTAISRTV</sequence>
<evidence type="ECO:0000313" key="2">
    <source>
        <dbReference type="Proteomes" id="UP001500618"/>
    </source>
</evidence>
<protein>
    <submittedName>
        <fullName evidence="1">Uncharacterized protein</fullName>
    </submittedName>
</protein>
<organism evidence="1 2">
    <name type="scientific">Fodinicola feengrottensis</name>
    <dbReference type="NCBI Taxonomy" id="435914"/>
    <lineage>
        <taxon>Bacteria</taxon>
        <taxon>Bacillati</taxon>
        <taxon>Actinomycetota</taxon>
        <taxon>Actinomycetes</taxon>
        <taxon>Mycobacteriales</taxon>
        <taxon>Fodinicola</taxon>
    </lineage>
</organism>
<dbReference type="EMBL" id="BAAANY010000008">
    <property type="protein sequence ID" value="GAA1673503.1"/>
    <property type="molecule type" value="Genomic_DNA"/>
</dbReference>
<dbReference type="Proteomes" id="UP001500618">
    <property type="component" value="Unassembled WGS sequence"/>
</dbReference>